<feature type="compositionally biased region" description="Basic and acidic residues" evidence="1">
    <location>
        <begin position="282"/>
        <end position="334"/>
    </location>
</feature>
<dbReference type="AlphaFoldDB" id="A0A7S3END4"/>
<accession>A0A7S3END4</accession>
<feature type="region of interest" description="Disordered" evidence="1">
    <location>
        <begin position="205"/>
        <end position="225"/>
    </location>
</feature>
<feature type="compositionally biased region" description="Acidic residues" evidence="1">
    <location>
        <begin position="419"/>
        <end position="431"/>
    </location>
</feature>
<feature type="domain" description="Nuclease associated modular" evidence="2">
    <location>
        <begin position="63"/>
        <end position="79"/>
    </location>
</feature>
<dbReference type="Pfam" id="PF07460">
    <property type="entry name" value="NUMOD3"/>
    <property type="match status" value="2"/>
</dbReference>
<reference evidence="3" key="1">
    <citation type="submission" date="2021-01" db="EMBL/GenBank/DDBJ databases">
        <authorList>
            <person name="Corre E."/>
            <person name="Pelletier E."/>
            <person name="Niang G."/>
            <person name="Scheremetjew M."/>
            <person name="Finn R."/>
            <person name="Kale V."/>
            <person name="Holt S."/>
            <person name="Cochrane G."/>
            <person name="Meng A."/>
            <person name="Brown T."/>
            <person name="Cohen L."/>
        </authorList>
    </citation>
    <scope>NUCLEOTIDE SEQUENCE</scope>
    <source>
        <strain evidence="3">CCMP 769</strain>
    </source>
</reference>
<protein>
    <recommendedName>
        <fullName evidence="2">Nuclease associated modular domain-containing protein</fullName>
    </recommendedName>
</protein>
<evidence type="ECO:0000313" key="3">
    <source>
        <dbReference type="EMBL" id="CAE0065869.1"/>
    </source>
</evidence>
<dbReference type="PANTHER" id="PTHR34199">
    <property type="entry name" value="NUMOD3 MOTIF FAMILY PROTEIN, EXPRESSED"/>
    <property type="match status" value="1"/>
</dbReference>
<feature type="region of interest" description="Disordered" evidence="1">
    <location>
        <begin position="412"/>
        <end position="431"/>
    </location>
</feature>
<dbReference type="GO" id="GO:0003677">
    <property type="term" value="F:DNA binding"/>
    <property type="evidence" value="ECO:0007669"/>
    <property type="project" value="InterPro"/>
</dbReference>
<organism evidence="3">
    <name type="scientific">Rhodosorus marinus</name>
    <dbReference type="NCBI Taxonomy" id="101924"/>
    <lineage>
        <taxon>Eukaryota</taxon>
        <taxon>Rhodophyta</taxon>
        <taxon>Stylonematophyceae</taxon>
        <taxon>Stylonematales</taxon>
        <taxon>Stylonemataceae</taxon>
        <taxon>Rhodosorus</taxon>
    </lineage>
</organism>
<feature type="region of interest" description="Disordered" evidence="1">
    <location>
        <begin position="31"/>
        <end position="71"/>
    </location>
</feature>
<proteinExistence type="predicted"/>
<gene>
    <name evidence="3" type="ORF">RMAR00112_LOCUS33941</name>
</gene>
<feature type="region of interest" description="Disordered" evidence="1">
    <location>
        <begin position="279"/>
        <end position="334"/>
    </location>
</feature>
<evidence type="ECO:0000259" key="2">
    <source>
        <dbReference type="SMART" id="SM00496"/>
    </source>
</evidence>
<evidence type="ECO:0000256" key="1">
    <source>
        <dbReference type="SAM" id="MobiDB-lite"/>
    </source>
</evidence>
<feature type="domain" description="Nuclease associated modular" evidence="2">
    <location>
        <begin position="87"/>
        <end position="103"/>
    </location>
</feature>
<name>A0A7S3END4_9RHOD</name>
<dbReference type="InterPro" id="IPR003611">
    <property type="entry name" value="NUMOD3"/>
</dbReference>
<dbReference type="PANTHER" id="PTHR34199:SF2">
    <property type="entry name" value="NUMOD3 MOTIF FAMILY PROTEIN, EXPRESSED"/>
    <property type="match status" value="1"/>
</dbReference>
<dbReference type="EMBL" id="HBHW01043767">
    <property type="protein sequence ID" value="CAE0065869.1"/>
    <property type="molecule type" value="Transcribed_RNA"/>
</dbReference>
<feature type="domain" description="Nuclease associated modular" evidence="2">
    <location>
        <begin position="121"/>
        <end position="137"/>
    </location>
</feature>
<feature type="domain" description="Nuclease associated modular" evidence="2">
    <location>
        <begin position="217"/>
        <end position="233"/>
    </location>
</feature>
<feature type="domain" description="Nuclease associated modular" evidence="2">
    <location>
        <begin position="258"/>
        <end position="274"/>
    </location>
</feature>
<sequence>MEECRLGLAGLGFISPAPWRFRARNGYVRDRREGERAHVAPAMSATPETGAEGSGSGRTPHWLGRKHREETKQKISLANKGNTPWNKGRKHSDETRRKIAERTRAAMLRPEMREKMRKVNVGRKQSVETREKIKVKIRDSNAVKALRKGAKVRKGAFQVPSLISEFTSGAVPFEYREDVKKKLNAYINESLKDEEFKESLNGLYEGSSTASAGRNRVGRQLSEETREKLSKKIKEMWANPDYRERVVGGMRSKLRVTGRKPLSVEHRARIRESLLTYNATRSGKERDPIAEAEAKKAMEEKRIRLEAKRKQRQQAREQAKLDRKKAREENKQRELLRIEKDKSLVEVLRSSGALPEPETPGKIDVSQIQLTKDTDIEFPEIHLDFESGNDHVTTVHAKRGRDSRREDDLDINTIKDKELAEDEEDFDEDYYDEDDDWDEYEEEELLRALQAKGNRLSASQDAGEKKNVYVYIDGRAFAVDETTGEKIPALNLSER</sequence>
<dbReference type="SMART" id="SM00496">
    <property type="entry name" value="IENR2"/>
    <property type="match status" value="5"/>
</dbReference>